<gene>
    <name evidence="14" type="primary">fluC</name>
    <name evidence="14" type="synonym">crcB</name>
    <name evidence="16" type="ORF">GGE31_002847</name>
    <name evidence="15" type="ORF">GGE33_003206</name>
    <name evidence="17" type="ORF">GGE35_002787</name>
</gene>
<evidence type="ECO:0000256" key="5">
    <source>
        <dbReference type="ARBA" id="ARBA00022692"/>
    </source>
</evidence>
<evidence type="ECO:0000256" key="12">
    <source>
        <dbReference type="ARBA" id="ARBA00035120"/>
    </source>
</evidence>
<dbReference type="PANTHER" id="PTHR28259:SF18">
    <property type="entry name" value="FLUORIDE-SPECIFIC ION CHANNEL FLUC"/>
    <property type="match status" value="1"/>
</dbReference>
<evidence type="ECO:0000256" key="3">
    <source>
        <dbReference type="ARBA" id="ARBA00022475"/>
    </source>
</evidence>
<evidence type="ECO:0000313" key="20">
    <source>
        <dbReference type="Proteomes" id="UP000576087"/>
    </source>
</evidence>
<dbReference type="Pfam" id="PF02537">
    <property type="entry name" value="CRCB"/>
    <property type="match status" value="1"/>
</dbReference>
<evidence type="ECO:0000256" key="14">
    <source>
        <dbReference type="HAMAP-Rule" id="MF_00454"/>
    </source>
</evidence>
<dbReference type="GO" id="GO:0046872">
    <property type="term" value="F:metal ion binding"/>
    <property type="evidence" value="ECO:0007669"/>
    <property type="project" value="UniProtKB-KW"/>
</dbReference>
<dbReference type="PANTHER" id="PTHR28259">
    <property type="entry name" value="FLUORIDE EXPORT PROTEIN 1-RELATED"/>
    <property type="match status" value="1"/>
</dbReference>
<evidence type="ECO:0000256" key="8">
    <source>
        <dbReference type="ARBA" id="ARBA00023053"/>
    </source>
</evidence>
<keyword evidence="9 14" id="KW-0406">Ion transport</keyword>
<evidence type="ECO:0000313" key="17">
    <source>
        <dbReference type="EMBL" id="MBB4446965.1"/>
    </source>
</evidence>
<keyword evidence="3 14" id="KW-1003">Cell membrane</keyword>
<dbReference type="HAMAP" id="MF_00454">
    <property type="entry name" value="FluC"/>
    <property type="match status" value="1"/>
</dbReference>
<feature type="binding site" evidence="14">
    <location>
        <position position="77"/>
    </location>
    <ligand>
        <name>Na(+)</name>
        <dbReference type="ChEBI" id="CHEBI:29101"/>
        <note>structural</note>
    </ligand>
</feature>
<evidence type="ECO:0000256" key="2">
    <source>
        <dbReference type="ARBA" id="ARBA00022448"/>
    </source>
</evidence>
<dbReference type="EMBL" id="JACIGY010000003">
    <property type="protein sequence ID" value="MBB4412334.1"/>
    <property type="molecule type" value="Genomic_DNA"/>
</dbReference>
<evidence type="ECO:0000313" key="16">
    <source>
        <dbReference type="EMBL" id="MBB4412334.1"/>
    </source>
</evidence>
<evidence type="ECO:0000313" key="15">
    <source>
        <dbReference type="EMBL" id="MBB4349444.1"/>
    </source>
</evidence>
<dbReference type="Proteomes" id="UP000524535">
    <property type="component" value="Unassembled WGS sequence"/>
</dbReference>
<evidence type="ECO:0000256" key="6">
    <source>
        <dbReference type="ARBA" id="ARBA00022723"/>
    </source>
</evidence>
<dbReference type="NCBIfam" id="TIGR00494">
    <property type="entry name" value="crcB"/>
    <property type="match status" value="1"/>
</dbReference>
<keyword evidence="6 14" id="KW-0479">Metal-binding</keyword>
<evidence type="ECO:0000256" key="11">
    <source>
        <dbReference type="ARBA" id="ARBA00023303"/>
    </source>
</evidence>
<dbReference type="EMBL" id="JACIGW010000003">
    <property type="protein sequence ID" value="MBB4349444.1"/>
    <property type="molecule type" value="Genomic_DNA"/>
</dbReference>
<evidence type="ECO:0000256" key="13">
    <source>
        <dbReference type="ARBA" id="ARBA00035585"/>
    </source>
</evidence>
<comment type="function">
    <text evidence="14">Fluoride-specific ion channel. Important for reducing fluoride concentration in the cell, thus reducing its toxicity.</text>
</comment>
<dbReference type="RefSeq" id="WP_183824700.1">
    <property type="nucleotide sequence ID" value="NZ_JACIGW010000003.1"/>
</dbReference>
<evidence type="ECO:0000256" key="7">
    <source>
        <dbReference type="ARBA" id="ARBA00022989"/>
    </source>
</evidence>
<proteinExistence type="inferred from homology"/>
<feature type="transmembrane region" description="Helical" evidence="14">
    <location>
        <begin position="33"/>
        <end position="54"/>
    </location>
</feature>
<name>A0A7W6TF55_9HYPH</name>
<dbReference type="NCBIfam" id="NF010794">
    <property type="entry name" value="PRK14198.1"/>
    <property type="match status" value="1"/>
</dbReference>
<evidence type="ECO:0000313" key="18">
    <source>
        <dbReference type="Proteomes" id="UP000520770"/>
    </source>
</evidence>
<evidence type="ECO:0000256" key="4">
    <source>
        <dbReference type="ARBA" id="ARBA00022519"/>
    </source>
</evidence>
<dbReference type="Proteomes" id="UP000576087">
    <property type="component" value="Unassembled WGS sequence"/>
</dbReference>
<keyword evidence="11 14" id="KW-0407">Ion channel</keyword>
<protein>
    <recommendedName>
        <fullName evidence="14">Fluoride-specific ion channel FluC</fullName>
    </recommendedName>
</protein>
<comment type="similarity">
    <text evidence="12 14">Belongs to the fluoride channel Fluc/FEX (TC 1.A.43) family.</text>
</comment>
<dbReference type="GO" id="GO:0062054">
    <property type="term" value="F:fluoride channel activity"/>
    <property type="evidence" value="ECO:0007669"/>
    <property type="project" value="UniProtKB-UniRule"/>
</dbReference>
<comment type="catalytic activity">
    <reaction evidence="13">
        <text>fluoride(in) = fluoride(out)</text>
        <dbReference type="Rhea" id="RHEA:76159"/>
        <dbReference type="ChEBI" id="CHEBI:17051"/>
    </reaction>
    <physiologicalReaction direction="left-to-right" evidence="13">
        <dbReference type="Rhea" id="RHEA:76160"/>
    </physiologicalReaction>
</comment>
<dbReference type="Proteomes" id="UP000520770">
    <property type="component" value="Unassembled WGS sequence"/>
</dbReference>
<keyword evidence="4" id="KW-0997">Cell inner membrane</keyword>
<keyword evidence="5 14" id="KW-0812">Transmembrane</keyword>
<feature type="transmembrane region" description="Helical" evidence="14">
    <location>
        <begin position="66"/>
        <end position="87"/>
    </location>
</feature>
<keyword evidence="10 14" id="KW-0472">Membrane</keyword>
<keyword evidence="19" id="KW-1185">Reference proteome</keyword>
<keyword evidence="2 14" id="KW-0813">Transport</keyword>
<dbReference type="GO" id="GO:0005886">
    <property type="term" value="C:plasma membrane"/>
    <property type="evidence" value="ECO:0007669"/>
    <property type="project" value="UniProtKB-SubCell"/>
</dbReference>
<comment type="activity regulation">
    <text evidence="14">Na(+) is not transported, but it plays an essential structural role and its presence is essential for fluoride channel function.</text>
</comment>
<dbReference type="GO" id="GO:0140114">
    <property type="term" value="P:cellular detoxification of fluoride"/>
    <property type="evidence" value="ECO:0007669"/>
    <property type="project" value="UniProtKB-UniRule"/>
</dbReference>
<feature type="transmembrane region" description="Helical" evidence="14">
    <location>
        <begin position="99"/>
        <end position="124"/>
    </location>
</feature>
<evidence type="ECO:0000256" key="1">
    <source>
        <dbReference type="ARBA" id="ARBA00004651"/>
    </source>
</evidence>
<evidence type="ECO:0000256" key="10">
    <source>
        <dbReference type="ARBA" id="ARBA00023136"/>
    </source>
</evidence>
<reference evidence="18 19" key="1">
    <citation type="submission" date="2020-08" db="EMBL/GenBank/DDBJ databases">
        <title>Genomic Encyclopedia of Type Strains, Phase IV (KMG-V): Genome sequencing to study the core and pangenomes of soil and plant-associated prokaryotes.</title>
        <authorList>
            <person name="Whitman W."/>
        </authorList>
    </citation>
    <scope>NUCLEOTIDE SEQUENCE [LARGE SCALE GENOMIC DNA]</scope>
    <source>
        <strain evidence="16 19">SEMIA 444</strain>
        <strain evidence="15 18">SEMIA 448</strain>
        <strain evidence="17 20">SEMIA 452</strain>
    </source>
</reference>
<comment type="subcellular location">
    <subcellularLocation>
        <location evidence="1 14">Cell membrane</location>
        <topology evidence="1 14">Multi-pass membrane protein</topology>
    </subcellularLocation>
</comment>
<evidence type="ECO:0000313" key="19">
    <source>
        <dbReference type="Proteomes" id="UP000524535"/>
    </source>
</evidence>
<organism evidence="16 19">
    <name type="scientific">Aliirhizobium cellulosilyticum</name>
    <dbReference type="NCBI Taxonomy" id="393664"/>
    <lineage>
        <taxon>Bacteria</taxon>
        <taxon>Pseudomonadati</taxon>
        <taxon>Pseudomonadota</taxon>
        <taxon>Alphaproteobacteria</taxon>
        <taxon>Hyphomicrobiales</taxon>
        <taxon>Rhizobiaceae</taxon>
        <taxon>Aliirhizobium</taxon>
    </lineage>
</organism>
<comment type="caution">
    <text evidence="16">The sequence shown here is derived from an EMBL/GenBank/DDBJ whole genome shotgun (WGS) entry which is preliminary data.</text>
</comment>
<feature type="binding site" evidence="14">
    <location>
        <position position="74"/>
    </location>
    <ligand>
        <name>Na(+)</name>
        <dbReference type="ChEBI" id="CHEBI:29101"/>
        <note>structural</note>
    </ligand>
</feature>
<evidence type="ECO:0000256" key="9">
    <source>
        <dbReference type="ARBA" id="ARBA00023065"/>
    </source>
</evidence>
<dbReference type="InterPro" id="IPR003691">
    <property type="entry name" value="FluC"/>
</dbReference>
<dbReference type="AlphaFoldDB" id="A0A7W6TF55"/>
<dbReference type="EMBL" id="JACIHM010000003">
    <property type="protein sequence ID" value="MBB4446965.1"/>
    <property type="molecule type" value="Genomic_DNA"/>
</dbReference>
<keyword evidence="7 14" id="KW-1133">Transmembrane helix</keyword>
<accession>A0A7W6TF55</accession>
<keyword evidence="8 14" id="KW-0915">Sodium</keyword>
<sequence>MVYLVVFFGAGIGGVLRQIVNVVSARLLGLHFPYGTLTVNIVGSIAMGAITALFALKSDLPQELKLFLTTGILGGFTTFSTFSLDAVSLWDAGHQSAAFTYVLASIILSLAGLAVGMAVVSWSLSNSAS</sequence>